<dbReference type="Gene3D" id="1.25.40.10">
    <property type="entry name" value="Tetratricopeptide repeat domain"/>
    <property type="match status" value="1"/>
</dbReference>
<evidence type="ECO:0000313" key="5">
    <source>
        <dbReference type="Proteomes" id="UP000317036"/>
    </source>
</evidence>
<keyword evidence="5" id="KW-1185">Reference proteome</keyword>
<name>A0A559KHQ3_9BACL</name>
<dbReference type="Pfam" id="PF13181">
    <property type="entry name" value="TPR_8"/>
    <property type="match status" value="1"/>
</dbReference>
<proteinExistence type="predicted"/>
<dbReference type="SUPFAM" id="SSF48452">
    <property type="entry name" value="TPR-like"/>
    <property type="match status" value="1"/>
</dbReference>
<feature type="repeat" description="TPR" evidence="3">
    <location>
        <begin position="84"/>
        <end position="117"/>
    </location>
</feature>
<dbReference type="AlphaFoldDB" id="A0A559KHQ3"/>
<evidence type="ECO:0000256" key="1">
    <source>
        <dbReference type="ARBA" id="ARBA00022737"/>
    </source>
</evidence>
<evidence type="ECO:0000256" key="3">
    <source>
        <dbReference type="PROSITE-ProRule" id="PRU00339"/>
    </source>
</evidence>
<comment type="caution">
    <text evidence="4">The sequence shown here is derived from an EMBL/GenBank/DDBJ whole genome shotgun (WGS) entry which is preliminary data.</text>
</comment>
<dbReference type="PROSITE" id="PS50005">
    <property type="entry name" value="TPR"/>
    <property type="match status" value="1"/>
</dbReference>
<keyword evidence="2 3" id="KW-0802">TPR repeat</keyword>
<keyword evidence="1" id="KW-0677">Repeat</keyword>
<gene>
    <name evidence="4" type="ORF">FPZ49_02815</name>
</gene>
<dbReference type="Proteomes" id="UP000317036">
    <property type="component" value="Unassembled WGS sequence"/>
</dbReference>
<accession>A0A559KHQ3</accession>
<reference evidence="4 5" key="1">
    <citation type="submission" date="2019-07" db="EMBL/GenBank/DDBJ databases">
        <authorList>
            <person name="Kim J."/>
        </authorList>
    </citation>
    <scope>NUCLEOTIDE SEQUENCE [LARGE SCALE GENOMIC DNA]</scope>
    <source>
        <strain evidence="4 5">JC52</strain>
    </source>
</reference>
<evidence type="ECO:0000313" key="4">
    <source>
        <dbReference type="EMBL" id="TVY11651.1"/>
    </source>
</evidence>
<evidence type="ECO:0000256" key="2">
    <source>
        <dbReference type="ARBA" id="ARBA00022803"/>
    </source>
</evidence>
<dbReference type="OrthoDB" id="2370959at2"/>
<organism evidence="4 5">
    <name type="scientific">Paenibacillus cremeus</name>
    <dbReference type="NCBI Taxonomy" id="2163881"/>
    <lineage>
        <taxon>Bacteria</taxon>
        <taxon>Bacillati</taxon>
        <taxon>Bacillota</taxon>
        <taxon>Bacilli</taxon>
        <taxon>Bacillales</taxon>
        <taxon>Paenibacillaceae</taxon>
        <taxon>Paenibacillus</taxon>
    </lineage>
</organism>
<dbReference type="SMART" id="SM00028">
    <property type="entry name" value="TPR"/>
    <property type="match status" value="2"/>
</dbReference>
<protein>
    <submittedName>
        <fullName evidence="4">Tetratricopeptide repeat protein</fullName>
    </submittedName>
</protein>
<dbReference type="EMBL" id="VNJI01000002">
    <property type="protein sequence ID" value="TVY11651.1"/>
    <property type="molecule type" value="Genomic_DNA"/>
</dbReference>
<dbReference type="RefSeq" id="WP_144842951.1">
    <property type="nucleotide sequence ID" value="NZ_VNJI01000002.1"/>
</dbReference>
<dbReference type="Pfam" id="PF07719">
    <property type="entry name" value="TPR_2"/>
    <property type="match status" value="1"/>
</dbReference>
<dbReference type="InterPro" id="IPR013105">
    <property type="entry name" value="TPR_2"/>
</dbReference>
<dbReference type="InterPro" id="IPR011990">
    <property type="entry name" value="TPR-like_helical_dom_sf"/>
</dbReference>
<dbReference type="InterPro" id="IPR019734">
    <property type="entry name" value="TPR_rpt"/>
</dbReference>
<sequence>MFKHLFASMNDMLSEVASELPSAKGAKRRELQEKLRALKAMSDTYIEEWLLFEERLAKLSQSVGGSLFAADTNDPFDPEFSGKRSDLFIRGQGYYKLNMFDQAIEEFAELIRLYPDFNLARIFLAMSYLRKGETSESYTHFHFLSQLTENLQLRAISFNAMGCIQAQRQNMDKACEFFNLAYRTDPASVQPLIDLGVCCEKKGGLQFDFSSSRS</sequence>